<sequence>MSPGALYLLRTVPCLPPPSLFHPVPSSSILRRLLRSHPRDWRSSGLHKRWQFRDSQDGLPPLQSPDNPPPVVLSSKARRKAAARRGSNKGSDSQSPSSQSTTTSASSNDSPSSPPQATSSMAMPSTQTQTPISSDDGFGNDDCPRPVKRARSDDDDDDNDNYHGKMKWFEKESDAMFYLIQASKNIQGVGIGIY</sequence>
<evidence type="ECO:0000256" key="1">
    <source>
        <dbReference type="SAM" id="MobiDB-lite"/>
    </source>
</evidence>
<dbReference type="EMBL" id="JAPDHF010000004">
    <property type="protein sequence ID" value="KAJ4019619.1"/>
    <property type="molecule type" value="Genomic_DNA"/>
</dbReference>
<reference evidence="2" key="1">
    <citation type="submission" date="2022-10" db="EMBL/GenBank/DDBJ databases">
        <title>Fusarium specimens isolated from Avocado Roots.</title>
        <authorList>
            <person name="Stajich J."/>
            <person name="Roper C."/>
            <person name="Heimlech-Rivalta G."/>
        </authorList>
    </citation>
    <scope>NUCLEOTIDE SEQUENCE</scope>
    <source>
        <strain evidence="2">CF00143</strain>
    </source>
</reference>
<feature type="region of interest" description="Disordered" evidence="1">
    <location>
        <begin position="54"/>
        <end position="161"/>
    </location>
</feature>
<organism evidence="2 3">
    <name type="scientific">Fusarium irregulare</name>
    <dbReference type="NCBI Taxonomy" id="2494466"/>
    <lineage>
        <taxon>Eukaryota</taxon>
        <taxon>Fungi</taxon>
        <taxon>Dikarya</taxon>
        <taxon>Ascomycota</taxon>
        <taxon>Pezizomycotina</taxon>
        <taxon>Sordariomycetes</taxon>
        <taxon>Hypocreomycetidae</taxon>
        <taxon>Hypocreales</taxon>
        <taxon>Nectriaceae</taxon>
        <taxon>Fusarium</taxon>
        <taxon>Fusarium incarnatum-equiseti species complex</taxon>
    </lineage>
</organism>
<accession>A0A9W8UDJ8</accession>
<feature type="compositionally biased region" description="Low complexity" evidence="1">
    <location>
        <begin position="91"/>
        <end position="117"/>
    </location>
</feature>
<dbReference type="AlphaFoldDB" id="A0A9W8UDJ8"/>
<keyword evidence="3" id="KW-1185">Reference proteome</keyword>
<feature type="compositionally biased region" description="Pro residues" evidence="1">
    <location>
        <begin position="62"/>
        <end position="71"/>
    </location>
</feature>
<protein>
    <submittedName>
        <fullName evidence="2">Uncharacterized protein</fullName>
    </submittedName>
</protein>
<evidence type="ECO:0000313" key="2">
    <source>
        <dbReference type="EMBL" id="KAJ4019619.1"/>
    </source>
</evidence>
<dbReference type="OrthoDB" id="10609214at2759"/>
<feature type="compositionally biased region" description="Polar residues" evidence="1">
    <location>
        <begin position="118"/>
        <end position="133"/>
    </location>
</feature>
<evidence type="ECO:0000313" key="3">
    <source>
        <dbReference type="Proteomes" id="UP001152130"/>
    </source>
</evidence>
<dbReference type="Proteomes" id="UP001152130">
    <property type="component" value="Unassembled WGS sequence"/>
</dbReference>
<name>A0A9W8UDJ8_9HYPO</name>
<comment type="caution">
    <text evidence="2">The sequence shown here is derived from an EMBL/GenBank/DDBJ whole genome shotgun (WGS) entry which is preliminary data.</text>
</comment>
<feature type="compositionally biased region" description="Basic residues" evidence="1">
    <location>
        <begin position="76"/>
        <end position="87"/>
    </location>
</feature>
<proteinExistence type="predicted"/>
<gene>
    <name evidence="2" type="ORF">NW766_003362</name>
</gene>